<dbReference type="PRINTS" id="PR00195">
    <property type="entry name" value="DYNAMIN"/>
</dbReference>
<organism evidence="3 4">
    <name type="scientific">Pseudobacteriovorax antillogorgiicola</name>
    <dbReference type="NCBI Taxonomy" id="1513793"/>
    <lineage>
        <taxon>Bacteria</taxon>
        <taxon>Pseudomonadati</taxon>
        <taxon>Bdellovibrionota</taxon>
        <taxon>Oligoflexia</taxon>
        <taxon>Oligoflexales</taxon>
        <taxon>Pseudobacteriovoracaceae</taxon>
        <taxon>Pseudobacteriovorax</taxon>
    </lineage>
</organism>
<dbReference type="Proteomes" id="UP000192907">
    <property type="component" value="Unassembled WGS sequence"/>
</dbReference>
<dbReference type="InterPro" id="IPR045063">
    <property type="entry name" value="Dynamin_N"/>
</dbReference>
<keyword evidence="1" id="KW-1133">Transmembrane helix</keyword>
<evidence type="ECO:0000259" key="2">
    <source>
        <dbReference type="PROSITE" id="PS51718"/>
    </source>
</evidence>
<dbReference type="SUPFAM" id="SSF52540">
    <property type="entry name" value="P-loop containing nucleoside triphosphate hydrolases"/>
    <property type="match status" value="1"/>
</dbReference>
<dbReference type="PANTHER" id="PTHR43681:SF1">
    <property type="entry name" value="SARCALUMENIN"/>
    <property type="match status" value="1"/>
</dbReference>
<dbReference type="InterPro" id="IPR022812">
    <property type="entry name" value="Dynamin"/>
</dbReference>
<name>A0A1Y6BWE6_9BACT</name>
<dbReference type="Gene3D" id="3.40.50.300">
    <property type="entry name" value="P-loop containing nucleotide triphosphate hydrolases"/>
    <property type="match status" value="1"/>
</dbReference>
<keyword evidence="1" id="KW-0472">Membrane</keyword>
<dbReference type="InterPro" id="IPR051943">
    <property type="entry name" value="TRAFAC_Dynamin-like_GTPase"/>
</dbReference>
<dbReference type="InterPro" id="IPR030381">
    <property type="entry name" value="G_DYNAMIN_dom"/>
</dbReference>
<accession>A0A1Y6BWE6</accession>
<reference evidence="4" key="1">
    <citation type="submission" date="2017-04" db="EMBL/GenBank/DDBJ databases">
        <authorList>
            <person name="Varghese N."/>
            <person name="Submissions S."/>
        </authorList>
    </citation>
    <scope>NUCLEOTIDE SEQUENCE [LARGE SCALE GENOMIC DNA]</scope>
    <source>
        <strain evidence="4">RKEM611</strain>
    </source>
</reference>
<dbReference type="InterPro" id="IPR027417">
    <property type="entry name" value="P-loop_NTPase"/>
</dbReference>
<dbReference type="PROSITE" id="PS51718">
    <property type="entry name" value="G_DYNAMIN_2"/>
    <property type="match status" value="1"/>
</dbReference>
<proteinExistence type="predicted"/>
<evidence type="ECO:0000313" key="3">
    <source>
        <dbReference type="EMBL" id="SMF21797.1"/>
    </source>
</evidence>
<evidence type="ECO:0000256" key="1">
    <source>
        <dbReference type="SAM" id="Phobius"/>
    </source>
</evidence>
<keyword evidence="4" id="KW-1185">Reference proteome</keyword>
<protein>
    <submittedName>
        <fullName evidence="3">Dynamin family protein</fullName>
    </submittedName>
</protein>
<feature type="transmembrane region" description="Helical" evidence="1">
    <location>
        <begin position="308"/>
        <end position="333"/>
    </location>
</feature>
<evidence type="ECO:0000313" key="4">
    <source>
        <dbReference type="Proteomes" id="UP000192907"/>
    </source>
</evidence>
<dbReference type="AlphaFoldDB" id="A0A1Y6BWE6"/>
<dbReference type="Pfam" id="PF00350">
    <property type="entry name" value="Dynamin_N"/>
    <property type="match status" value="1"/>
</dbReference>
<dbReference type="RefSeq" id="WP_132318408.1">
    <property type="nucleotide sequence ID" value="NZ_FWZT01000007.1"/>
</dbReference>
<dbReference type="GO" id="GO:0005525">
    <property type="term" value="F:GTP binding"/>
    <property type="evidence" value="ECO:0007669"/>
    <property type="project" value="InterPro"/>
</dbReference>
<dbReference type="OrthoDB" id="1100581at2"/>
<keyword evidence="1" id="KW-0812">Transmembrane</keyword>
<feature type="domain" description="Dynamin-type G" evidence="2">
    <location>
        <begin position="41"/>
        <end position="305"/>
    </location>
</feature>
<sequence length="462" mass="52805">MNYKENYYESLRRELVAVVEQKMSPVALKYGYSQTGLEEKIKWRPVVLLLGNYSSGKSTLINELLGQPVQKTGQAPTDDSFTVITYNEDDEREDRDGMVLLNDPEFPFSSLKKQGKRFASHFKLKKVKSPFLESLALIDTPGMLDSVSERDRGYDYQEVIGEFANIADLILILFDPHKAGTIRETYESLRKTIPKSTYEDRVLFVLNRVDECENLNDLLRVYGTLCWNLSQMTGRKDIPHIHFTYSSENANPPEFLGLLQNQRAELKQNILKAPKHRLDHLATYIEDHSEKLSHFLEAIIQYGRKKRLLMLQLTLLGLLVSGLFGGLVFWLLSSSDLSASLSREAIPFLGSGAALVSLIAWVVVVEMFFVKRFYRATLADPEDLTPLYDQHRRDNWERVEDRVKAYLEKSRGKVSLFALQRDFRSIRRSAKKAAKDVRAALTEYNGLKANGETLVLSSSDET</sequence>
<dbReference type="PANTHER" id="PTHR43681">
    <property type="entry name" value="TRANSMEMBRANE GTPASE FZO"/>
    <property type="match status" value="1"/>
</dbReference>
<dbReference type="STRING" id="1513793.SAMN06296036_107135"/>
<dbReference type="EMBL" id="FWZT01000007">
    <property type="protein sequence ID" value="SMF21797.1"/>
    <property type="molecule type" value="Genomic_DNA"/>
</dbReference>
<gene>
    <name evidence="3" type="ORF">SAMN06296036_107135</name>
</gene>
<feature type="transmembrane region" description="Helical" evidence="1">
    <location>
        <begin position="345"/>
        <end position="369"/>
    </location>
</feature>